<comment type="similarity">
    <text evidence="1">Belongs to the AHA1 family.</text>
</comment>
<evidence type="ECO:0000256" key="1">
    <source>
        <dbReference type="ARBA" id="ARBA00006817"/>
    </source>
</evidence>
<name>A0A9Q4FSX0_9HYPH</name>
<organism evidence="3 4">
    <name type="scientific">Devosia ureilytica</name>
    <dbReference type="NCBI Taxonomy" id="2952754"/>
    <lineage>
        <taxon>Bacteria</taxon>
        <taxon>Pseudomonadati</taxon>
        <taxon>Pseudomonadota</taxon>
        <taxon>Alphaproteobacteria</taxon>
        <taxon>Hyphomicrobiales</taxon>
        <taxon>Devosiaceae</taxon>
        <taxon>Devosia</taxon>
    </lineage>
</organism>
<gene>
    <name evidence="3" type="ORF">NF348_10685</name>
</gene>
<dbReference type="InterPro" id="IPR023393">
    <property type="entry name" value="START-like_dom_sf"/>
</dbReference>
<dbReference type="SUPFAM" id="SSF55961">
    <property type="entry name" value="Bet v1-like"/>
    <property type="match status" value="1"/>
</dbReference>
<dbReference type="Proteomes" id="UP001060275">
    <property type="component" value="Unassembled WGS sequence"/>
</dbReference>
<dbReference type="InterPro" id="IPR013538">
    <property type="entry name" value="ASHA1/2-like_C"/>
</dbReference>
<evidence type="ECO:0000259" key="2">
    <source>
        <dbReference type="Pfam" id="PF08327"/>
    </source>
</evidence>
<dbReference type="EMBL" id="JAMWDU010000003">
    <property type="protein sequence ID" value="MCP8887573.1"/>
    <property type="molecule type" value="Genomic_DNA"/>
</dbReference>
<sequence>MSTATQTRSVIVEREIAQPAAKIWKALTQSHLISEWLMNNDFVAQVGHKFKLRGEWGGILDCEVLAIEPERSLSYAWDHANDDPLYALKSVVTYTLTPTATGTHLRVEQAGFRPEQKQAYGGAHAGWKQFLEKLEGVVDQQA</sequence>
<dbReference type="RefSeq" id="WP_254674644.1">
    <property type="nucleotide sequence ID" value="NZ_JAMWDU010000003.1"/>
</dbReference>
<keyword evidence="4" id="KW-1185">Reference proteome</keyword>
<feature type="domain" description="Activator of Hsp90 ATPase homologue 1/2-like C-terminal" evidence="2">
    <location>
        <begin position="19"/>
        <end position="138"/>
    </location>
</feature>
<accession>A0A9Q4FSX0</accession>
<proteinExistence type="inferred from homology"/>
<comment type="caution">
    <text evidence="3">The sequence shown here is derived from an EMBL/GenBank/DDBJ whole genome shotgun (WGS) entry which is preliminary data.</text>
</comment>
<reference evidence="3" key="1">
    <citation type="submission" date="2022-06" db="EMBL/GenBank/DDBJ databases">
        <title>Devosia sp. XJ19-45 genome assembly.</title>
        <authorList>
            <person name="Li B."/>
            <person name="Cai M."/>
            <person name="Nie G."/>
            <person name="Li W."/>
        </authorList>
    </citation>
    <scope>NUCLEOTIDE SEQUENCE</scope>
    <source>
        <strain evidence="3">XJ19-45</strain>
    </source>
</reference>
<protein>
    <submittedName>
        <fullName evidence="3">SRPBCC domain-containing protein</fullName>
    </submittedName>
</protein>
<dbReference type="Pfam" id="PF08327">
    <property type="entry name" value="AHSA1"/>
    <property type="match status" value="1"/>
</dbReference>
<evidence type="ECO:0000313" key="4">
    <source>
        <dbReference type="Proteomes" id="UP001060275"/>
    </source>
</evidence>
<dbReference type="AlphaFoldDB" id="A0A9Q4FSX0"/>
<evidence type="ECO:0000313" key="3">
    <source>
        <dbReference type="EMBL" id="MCP8887573.1"/>
    </source>
</evidence>
<dbReference type="Gene3D" id="3.30.530.20">
    <property type="match status" value="1"/>
</dbReference>
<dbReference type="CDD" id="cd07814">
    <property type="entry name" value="SRPBCC_CalC_Aha1-like"/>
    <property type="match status" value="1"/>
</dbReference>